<comment type="caution">
    <text evidence="1">The sequence shown here is derived from an EMBL/GenBank/DDBJ whole genome shotgun (WGS) entry which is preliminary data.</text>
</comment>
<sequence length="70" mass="8011">MWYTQVKSSVLSSSLRFLELEVGLDLLAMFCFYLKSWIELNYLALLHQEGCLLTLAMPTAKLKYKISGSC</sequence>
<dbReference type="EMBL" id="CM042036">
    <property type="protein sequence ID" value="KAI3745028.1"/>
    <property type="molecule type" value="Genomic_DNA"/>
</dbReference>
<evidence type="ECO:0000313" key="2">
    <source>
        <dbReference type="Proteomes" id="UP001056120"/>
    </source>
</evidence>
<gene>
    <name evidence="1" type="ORF">L1987_58128</name>
</gene>
<dbReference type="Proteomes" id="UP001056120">
    <property type="component" value="Linkage Group LG19"/>
</dbReference>
<evidence type="ECO:0000313" key="1">
    <source>
        <dbReference type="EMBL" id="KAI3745028.1"/>
    </source>
</evidence>
<proteinExistence type="predicted"/>
<accession>A0ACB9DEE2</accession>
<keyword evidence="2" id="KW-1185">Reference proteome</keyword>
<protein>
    <submittedName>
        <fullName evidence="1">Uncharacterized protein</fullName>
    </submittedName>
</protein>
<reference evidence="1 2" key="2">
    <citation type="journal article" date="2022" name="Mol. Ecol. Resour.">
        <title>The genomes of chicory, endive, great burdock and yacon provide insights into Asteraceae paleo-polyploidization history and plant inulin production.</title>
        <authorList>
            <person name="Fan W."/>
            <person name="Wang S."/>
            <person name="Wang H."/>
            <person name="Wang A."/>
            <person name="Jiang F."/>
            <person name="Liu H."/>
            <person name="Zhao H."/>
            <person name="Xu D."/>
            <person name="Zhang Y."/>
        </authorList>
    </citation>
    <scope>NUCLEOTIDE SEQUENCE [LARGE SCALE GENOMIC DNA]</scope>
    <source>
        <strain evidence="2">cv. Yunnan</strain>
        <tissue evidence="1">Leaves</tissue>
    </source>
</reference>
<organism evidence="1 2">
    <name type="scientific">Smallanthus sonchifolius</name>
    <dbReference type="NCBI Taxonomy" id="185202"/>
    <lineage>
        <taxon>Eukaryota</taxon>
        <taxon>Viridiplantae</taxon>
        <taxon>Streptophyta</taxon>
        <taxon>Embryophyta</taxon>
        <taxon>Tracheophyta</taxon>
        <taxon>Spermatophyta</taxon>
        <taxon>Magnoliopsida</taxon>
        <taxon>eudicotyledons</taxon>
        <taxon>Gunneridae</taxon>
        <taxon>Pentapetalae</taxon>
        <taxon>asterids</taxon>
        <taxon>campanulids</taxon>
        <taxon>Asterales</taxon>
        <taxon>Asteraceae</taxon>
        <taxon>Asteroideae</taxon>
        <taxon>Heliantheae alliance</taxon>
        <taxon>Millerieae</taxon>
        <taxon>Smallanthus</taxon>
    </lineage>
</organism>
<reference evidence="2" key="1">
    <citation type="journal article" date="2022" name="Mol. Ecol. Resour.">
        <title>The genomes of chicory, endive, great burdock and yacon provide insights into Asteraceae palaeo-polyploidization history and plant inulin production.</title>
        <authorList>
            <person name="Fan W."/>
            <person name="Wang S."/>
            <person name="Wang H."/>
            <person name="Wang A."/>
            <person name="Jiang F."/>
            <person name="Liu H."/>
            <person name="Zhao H."/>
            <person name="Xu D."/>
            <person name="Zhang Y."/>
        </authorList>
    </citation>
    <scope>NUCLEOTIDE SEQUENCE [LARGE SCALE GENOMIC DNA]</scope>
    <source>
        <strain evidence="2">cv. Yunnan</strain>
    </source>
</reference>
<name>A0ACB9DEE2_9ASTR</name>